<protein>
    <submittedName>
        <fullName evidence="1">Uncharacterized protein</fullName>
    </submittedName>
</protein>
<sequence>MKPLADIHKEIQARYSYTQLFRSPFAAFSCGYLRQWTVYRHPTKLNEVQDKSHCRLNRVLSLSRHYFGEELVDGVRFKREVDEIDVMIRMFRAAGEGRLDGLMKNILNKHGVGVKYHVPDWMRRAAKKLHRLADDSSFRKWQRRRRRKAMDTVERRLAKAEMFRMTFLNSEWKTGLRREPLFYLGVYQNENFGRQTRIALYFHSETGGVLIPAPCT</sequence>
<proteinExistence type="predicted"/>
<reference evidence="1" key="1">
    <citation type="submission" date="2021-06" db="EMBL/GenBank/DDBJ databases">
        <title>Comparative genomics, transcriptomics and evolutionary studies reveal genomic signatures of adaptation to plant cell wall in hemibiotrophic fungi.</title>
        <authorList>
            <consortium name="DOE Joint Genome Institute"/>
            <person name="Baroncelli R."/>
            <person name="Diaz J.F."/>
            <person name="Benocci T."/>
            <person name="Peng M."/>
            <person name="Battaglia E."/>
            <person name="Haridas S."/>
            <person name="Andreopoulos W."/>
            <person name="Labutti K."/>
            <person name="Pangilinan J."/>
            <person name="Floch G.L."/>
            <person name="Makela M.R."/>
            <person name="Henrissat B."/>
            <person name="Grigoriev I.V."/>
            <person name="Crouch J.A."/>
            <person name="De Vries R.P."/>
            <person name="Sukno S.A."/>
            <person name="Thon M.R."/>
        </authorList>
    </citation>
    <scope>NUCLEOTIDE SEQUENCE</scope>
    <source>
        <strain evidence="1">CBS 193.32</strain>
    </source>
</reference>
<evidence type="ECO:0000313" key="1">
    <source>
        <dbReference type="EMBL" id="KAK1659117.1"/>
    </source>
</evidence>
<dbReference type="RefSeq" id="XP_060423881.1">
    <property type="nucleotide sequence ID" value="XM_060576141.1"/>
</dbReference>
<name>A0AAJ0EQ07_9PEZI</name>
<dbReference type="GeneID" id="85460667"/>
<dbReference type="Proteomes" id="UP001224890">
    <property type="component" value="Unassembled WGS sequence"/>
</dbReference>
<keyword evidence="2" id="KW-1185">Reference proteome</keyword>
<gene>
    <name evidence="1" type="ORF">BDP55DRAFT_680847</name>
</gene>
<organism evidence="1 2">
    <name type="scientific">Colletotrichum godetiae</name>
    <dbReference type="NCBI Taxonomy" id="1209918"/>
    <lineage>
        <taxon>Eukaryota</taxon>
        <taxon>Fungi</taxon>
        <taxon>Dikarya</taxon>
        <taxon>Ascomycota</taxon>
        <taxon>Pezizomycotina</taxon>
        <taxon>Sordariomycetes</taxon>
        <taxon>Hypocreomycetidae</taxon>
        <taxon>Glomerellales</taxon>
        <taxon>Glomerellaceae</taxon>
        <taxon>Colletotrichum</taxon>
        <taxon>Colletotrichum acutatum species complex</taxon>
    </lineage>
</organism>
<dbReference type="EMBL" id="JAHMHR010000065">
    <property type="protein sequence ID" value="KAK1659117.1"/>
    <property type="molecule type" value="Genomic_DNA"/>
</dbReference>
<evidence type="ECO:0000313" key="2">
    <source>
        <dbReference type="Proteomes" id="UP001224890"/>
    </source>
</evidence>
<accession>A0AAJ0EQ07</accession>
<dbReference type="AlphaFoldDB" id="A0AAJ0EQ07"/>
<comment type="caution">
    <text evidence="1">The sequence shown here is derived from an EMBL/GenBank/DDBJ whole genome shotgun (WGS) entry which is preliminary data.</text>
</comment>